<evidence type="ECO:0000313" key="1">
    <source>
        <dbReference type="EMBL" id="KAG2490521.1"/>
    </source>
</evidence>
<comment type="caution">
    <text evidence="1">The sequence shown here is derived from an EMBL/GenBank/DDBJ whole genome shotgun (WGS) entry which is preliminary data.</text>
</comment>
<proteinExistence type="predicted"/>
<keyword evidence="2" id="KW-1185">Reference proteome</keyword>
<dbReference type="OrthoDB" id="556785at2759"/>
<dbReference type="Proteomes" id="UP000612055">
    <property type="component" value="Unassembled WGS sequence"/>
</dbReference>
<organism evidence="1 2">
    <name type="scientific">Edaphochlamys debaryana</name>
    <dbReference type="NCBI Taxonomy" id="47281"/>
    <lineage>
        <taxon>Eukaryota</taxon>
        <taxon>Viridiplantae</taxon>
        <taxon>Chlorophyta</taxon>
        <taxon>core chlorophytes</taxon>
        <taxon>Chlorophyceae</taxon>
        <taxon>CS clade</taxon>
        <taxon>Chlamydomonadales</taxon>
        <taxon>Chlamydomonadales incertae sedis</taxon>
        <taxon>Edaphochlamys</taxon>
    </lineage>
</organism>
<sequence length="314" mass="34687">MDERVEVAKKWLNDGVCKLGPGVMVDPVHEVPLPPDPDPENPTTRPLYESDAWLKAWALDIIWIDGKTTHVKPKGYTGWTAGGFNPSSIVKRDWGAAARKKNGDKIVYYSAVSARFGGILLKPVSGTRGDGYTPEQVFQVKEGDKERPAKGPTGEEIATFLGEVYDKNEQLCKEASRKGNKVTCRPIWSLDNASVNKNAVGEWHCGRAPITANNVTNLPPYSGDMHNVIETSHALICYKLQQSVNERGRELAEEAENTGMASPDPLTVYIDKLQEIFTDTLTPEWGMKTVKRLFATTLPAILAADGNYPEKAYR</sequence>
<accession>A0A835XY26</accession>
<reference evidence="1" key="1">
    <citation type="journal article" date="2020" name="bioRxiv">
        <title>Comparative genomics of Chlamydomonas.</title>
        <authorList>
            <person name="Craig R.J."/>
            <person name="Hasan A.R."/>
            <person name="Ness R.W."/>
            <person name="Keightley P.D."/>
        </authorList>
    </citation>
    <scope>NUCLEOTIDE SEQUENCE</scope>
    <source>
        <strain evidence="1">CCAP 11/70</strain>
    </source>
</reference>
<name>A0A835XY26_9CHLO</name>
<protein>
    <submittedName>
        <fullName evidence="1">Uncharacterized protein</fullName>
    </submittedName>
</protein>
<dbReference type="EMBL" id="JAEHOE010000061">
    <property type="protein sequence ID" value="KAG2490521.1"/>
    <property type="molecule type" value="Genomic_DNA"/>
</dbReference>
<evidence type="ECO:0000313" key="2">
    <source>
        <dbReference type="Proteomes" id="UP000612055"/>
    </source>
</evidence>
<dbReference type="AlphaFoldDB" id="A0A835XY26"/>
<gene>
    <name evidence="1" type="ORF">HYH03_011142</name>
</gene>